<feature type="domain" description="GntR C-terminal" evidence="4">
    <location>
        <begin position="31"/>
        <end position="131"/>
    </location>
</feature>
<keyword evidence="3" id="KW-0804">Transcription</keyword>
<dbReference type="SUPFAM" id="SSF48008">
    <property type="entry name" value="GntR ligand-binding domain-like"/>
    <property type="match status" value="1"/>
</dbReference>
<organism evidence="5 6">
    <name type="scientific">Streptomyces toxytricini</name>
    <name type="common">Actinomyces toxytricini</name>
    <dbReference type="NCBI Taxonomy" id="67369"/>
    <lineage>
        <taxon>Bacteria</taxon>
        <taxon>Bacillati</taxon>
        <taxon>Actinomycetota</taxon>
        <taxon>Actinomycetes</taxon>
        <taxon>Kitasatosporales</taxon>
        <taxon>Streptomycetaceae</taxon>
        <taxon>Streptomyces</taxon>
    </lineage>
</organism>
<dbReference type="InterPro" id="IPR008920">
    <property type="entry name" value="TF_FadR/GntR_C"/>
</dbReference>
<keyword evidence="6" id="KW-1185">Reference proteome</keyword>
<accession>A0ABW8EI88</accession>
<reference evidence="5 6" key="1">
    <citation type="submission" date="2024-10" db="EMBL/GenBank/DDBJ databases">
        <title>The Natural Products Discovery Center: Release of the First 8490 Sequenced Strains for Exploring Actinobacteria Biosynthetic Diversity.</title>
        <authorList>
            <person name="Kalkreuter E."/>
            <person name="Kautsar S.A."/>
            <person name="Yang D."/>
            <person name="Bader C.D."/>
            <person name="Teijaro C.N."/>
            <person name="Fluegel L."/>
            <person name="Davis C.M."/>
            <person name="Simpson J.R."/>
            <person name="Lauterbach L."/>
            <person name="Steele A.D."/>
            <person name="Gui C."/>
            <person name="Meng S."/>
            <person name="Li G."/>
            <person name="Viehrig K."/>
            <person name="Ye F."/>
            <person name="Su P."/>
            <person name="Kiefer A.F."/>
            <person name="Nichols A."/>
            <person name="Cepeda A.J."/>
            <person name="Yan W."/>
            <person name="Fan B."/>
            <person name="Jiang Y."/>
            <person name="Adhikari A."/>
            <person name="Zheng C.-J."/>
            <person name="Schuster L."/>
            <person name="Cowan T.M."/>
            <person name="Smanski M.J."/>
            <person name="Chevrette M.G."/>
            <person name="De Carvalho L.P.S."/>
            <person name="Shen B."/>
        </authorList>
    </citation>
    <scope>NUCLEOTIDE SEQUENCE [LARGE SCALE GENOMIC DNA]</scope>
    <source>
        <strain evidence="5 6">NPDC087220</strain>
    </source>
</reference>
<dbReference type="RefSeq" id="WP_402380235.1">
    <property type="nucleotide sequence ID" value="NZ_JBIUYY010000004.1"/>
</dbReference>
<evidence type="ECO:0000256" key="1">
    <source>
        <dbReference type="ARBA" id="ARBA00023015"/>
    </source>
</evidence>
<dbReference type="Gene3D" id="1.20.120.530">
    <property type="entry name" value="GntR ligand-binding domain-like"/>
    <property type="match status" value="1"/>
</dbReference>
<evidence type="ECO:0000313" key="6">
    <source>
        <dbReference type="Proteomes" id="UP001617351"/>
    </source>
</evidence>
<evidence type="ECO:0000256" key="3">
    <source>
        <dbReference type="ARBA" id="ARBA00023163"/>
    </source>
</evidence>
<protein>
    <submittedName>
        <fullName evidence="5">FCD domain-containing protein</fullName>
    </submittedName>
</protein>
<keyword evidence="2" id="KW-0238">DNA-binding</keyword>
<evidence type="ECO:0000256" key="2">
    <source>
        <dbReference type="ARBA" id="ARBA00023125"/>
    </source>
</evidence>
<comment type="caution">
    <text evidence="5">The sequence shown here is derived from an EMBL/GenBank/DDBJ whole genome shotgun (WGS) entry which is preliminary data.</text>
</comment>
<proteinExistence type="predicted"/>
<dbReference type="EMBL" id="JBIUYY010000004">
    <property type="protein sequence ID" value="MFJ2821887.1"/>
    <property type="molecule type" value="Genomic_DNA"/>
</dbReference>
<sequence>MTRTSPAAARHTAAVLHGLYRTALLTAPWPLTDNRVQAVRNCAAAHARAASAGDGAEALACELALWDTILHTCANPPLHDAVNHLKPVWQRAHRVHLSPPGVGDTEWSPFLTACAIGDRRRALHHLDHHWQNIDRRLTHPAT</sequence>
<dbReference type="Pfam" id="PF07729">
    <property type="entry name" value="FCD"/>
    <property type="match status" value="1"/>
</dbReference>
<gene>
    <name evidence="5" type="ORF">ACIO7M_12310</name>
</gene>
<dbReference type="InterPro" id="IPR011711">
    <property type="entry name" value="GntR_C"/>
</dbReference>
<evidence type="ECO:0000259" key="4">
    <source>
        <dbReference type="Pfam" id="PF07729"/>
    </source>
</evidence>
<dbReference type="Proteomes" id="UP001617351">
    <property type="component" value="Unassembled WGS sequence"/>
</dbReference>
<keyword evidence="1" id="KW-0805">Transcription regulation</keyword>
<name>A0ABW8EI88_STRT5</name>
<evidence type="ECO:0000313" key="5">
    <source>
        <dbReference type="EMBL" id="MFJ2821887.1"/>
    </source>
</evidence>